<proteinExistence type="predicted"/>
<dbReference type="SMR" id="A0A5M7BWC6"/>
<gene>
    <name evidence="1" type="ORF">F1721_16055</name>
</gene>
<dbReference type="AlphaFoldDB" id="A0A5M7BWC6"/>
<dbReference type="Proteomes" id="UP000323946">
    <property type="component" value="Unassembled WGS sequence"/>
</dbReference>
<dbReference type="Pfam" id="PF10824">
    <property type="entry name" value="T7SS_ESX_EspC"/>
    <property type="match status" value="1"/>
</dbReference>
<organism evidence="1 2">
    <name type="scientific">Saccharopolyspora hirsuta</name>
    <dbReference type="NCBI Taxonomy" id="1837"/>
    <lineage>
        <taxon>Bacteria</taxon>
        <taxon>Bacillati</taxon>
        <taxon>Actinomycetota</taxon>
        <taxon>Actinomycetes</taxon>
        <taxon>Pseudonocardiales</taxon>
        <taxon>Pseudonocardiaceae</taxon>
        <taxon>Saccharopolyspora</taxon>
    </lineage>
</organism>
<sequence length="106" mass="11331">MSDDGFKADVPVIKEHSGQVQGFANRVKTAHGAAQTTLDSNAFGIFGQFLAMQCTAQGELTKSAIETGARALEAIKTALDETAAEYERTDQENSDFIKGVTVEFGK</sequence>
<comment type="caution">
    <text evidence="1">The sequence shown here is derived from an EMBL/GenBank/DDBJ whole genome shotgun (WGS) entry which is preliminary data.</text>
</comment>
<dbReference type="SUPFAM" id="SSF140453">
    <property type="entry name" value="EsxAB dimer-like"/>
    <property type="match status" value="1"/>
</dbReference>
<evidence type="ECO:0008006" key="3">
    <source>
        <dbReference type="Google" id="ProtNLM"/>
    </source>
</evidence>
<accession>A0A5M7BWC6</accession>
<reference evidence="1 2" key="1">
    <citation type="submission" date="2019-09" db="EMBL/GenBank/DDBJ databases">
        <title>Draft genome sequence of the thermophilic Saccharopolyspora hirsuta VKM Ac-666T.</title>
        <authorList>
            <person name="Lobastova T.G."/>
            <person name="Fokina V."/>
            <person name="Bragin E.Y."/>
            <person name="Shtratnikova V.Y."/>
            <person name="Starodumova I.P."/>
            <person name="Tarlachkov S.V."/>
            <person name="Donova M.V."/>
        </authorList>
    </citation>
    <scope>NUCLEOTIDE SEQUENCE [LARGE SCALE GENOMIC DNA]</scope>
    <source>
        <strain evidence="1 2">VKM Ac-666</strain>
    </source>
</reference>
<name>A0A5M7BWC6_SACHI</name>
<dbReference type="InterPro" id="IPR022536">
    <property type="entry name" value="EspC"/>
</dbReference>
<evidence type="ECO:0000313" key="1">
    <source>
        <dbReference type="EMBL" id="KAA5832517.1"/>
    </source>
</evidence>
<dbReference type="RefSeq" id="WP_150067506.1">
    <property type="nucleotide sequence ID" value="NZ_VWPH01000007.1"/>
</dbReference>
<dbReference type="EMBL" id="VWPH01000007">
    <property type="protein sequence ID" value="KAA5832517.1"/>
    <property type="molecule type" value="Genomic_DNA"/>
</dbReference>
<evidence type="ECO:0000313" key="2">
    <source>
        <dbReference type="Proteomes" id="UP000323946"/>
    </source>
</evidence>
<keyword evidence="2" id="KW-1185">Reference proteome</keyword>
<dbReference type="GO" id="GO:0009306">
    <property type="term" value="P:protein secretion"/>
    <property type="evidence" value="ECO:0007669"/>
    <property type="project" value="InterPro"/>
</dbReference>
<dbReference type="InterPro" id="IPR036689">
    <property type="entry name" value="ESAT-6-like_sf"/>
</dbReference>
<dbReference type="OrthoDB" id="3693305at2"/>
<protein>
    <recommendedName>
        <fullName evidence="3">ESX-1 secretion-associated protein</fullName>
    </recommendedName>
</protein>